<protein>
    <submittedName>
        <fullName evidence="2">Unannotated protein</fullName>
    </submittedName>
</protein>
<name>A0A6J7NSY1_9ZZZZ</name>
<reference evidence="2" key="1">
    <citation type="submission" date="2020-05" db="EMBL/GenBank/DDBJ databases">
        <authorList>
            <person name="Chiriac C."/>
            <person name="Salcher M."/>
            <person name="Ghai R."/>
            <person name="Kavagutti S V."/>
        </authorList>
    </citation>
    <scope>NUCLEOTIDE SEQUENCE</scope>
</reference>
<organism evidence="2">
    <name type="scientific">freshwater metagenome</name>
    <dbReference type="NCBI Taxonomy" id="449393"/>
    <lineage>
        <taxon>unclassified sequences</taxon>
        <taxon>metagenomes</taxon>
        <taxon>ecological metagenomes</taxon>
    </lineage>
</organism>
<proteinExistence type="predicted"/>
<sequence>MLDPWVIDGRYAADLPKLPADLAEQTLLRVTAPQIRLPHDSEVLSQLPDTVAGAMNPLPATTKLVFSRLRWVFATGDQRDAEFLALRHLLPKSR</sequence>
<gene>
    <name evidence="1" type="ORF">UFOPK3046_02112</name>
    <name evidence="2" type="ORF">UFOPK3914_01714</name>
</gene>
<evidence type="ECO:0000313" key="1">
    <source>
        <dbReference type="EMBL" id="CAB4827290.1"/>
    </source>
</evidence>
<dbReference type="AlphaFoldDB" id="A0A6J7NSY1"/>
<dbReference type="EMBL" id="CAFBOG010000202">
    <property type="protein sequence ID" value="CAB4993154.1"/>
    <property type="molecule type" value="Genomic_DNA"/>
</dbReference>
<accession>A0A6J7NSY1</accession>
<dbReference type="EMBL" id="CAFAAQ010000300">
    <property type="protein sequence ID" value="CAB4827290.1"/>
    <property type="molecule type" value="Genomic_DNA"/>
</dbReference>
<evidence type="ECO:0000313" key="2">
    <source>
        <dbReference type="EMBL" id="CAB4993154.1"/>
    </source>
</evidence>